<dbReference type="EMBL" id="CP127295">
    <property type="protein sequence ID" value="WIY04783.1"/>
    <property type="molecule type" value="Genomic_DNA"/>
</dbReference>
<dbReference type="AlphaFoldDB" id="A0A9Y2JU79"/>
<evidence type="ECO:0000313" key="2">
    <source>
        <dbReference type="EMBL" id="WIY04783.1"/>
    </source>
</evidence>
<dbReference type="Proteomes" id="UP001239397">
    <property type="component" value="Chromosome"/>
</dbReference>
<protein>
    <submittedName>
        <fullName evidence="2">ECF transporter S component</fullName>
    </submittedName>
</protein>
<keyword evidence="1" id="KW-0472">Membrane</keyword>
<keyword evidence="1" id="KW-1133">Transmembrane helix</keyword>
<keyword evidence="1" id="KW-0812">Transmembrane</keyword>
<dbReference type="RefSeq" id="WP_286001103.1">
    <property type="nucleotide sequence ID" value="NZ_CP127295.1"/>
</dbReference>
<dbReference type="KEGG" id="amog:QRX60_13380"/>
<dbReference type="InterPro" id="IPR017196">
    <property type="entry name" value="ECF_substrate-spec_UCP037395"/>
</dbReference>
<name>A0A9Y2JU79_9PSEU</name>
<keyword evidence="3" id="KW-1185">Reference proteome</keyword>
<feature type="transmembrane region" description="Helical" evidence="1">
    <location>
        <begin position="50"/>
        <end position="69"/>
    </location>
</feature>
<feature type="transmembrane region" description="Helical" evidence="1">
    <location>
        <begin position="20"/>
        <end position="38"/>
    </location>
</feature>
<dbReference type="Gene3D" id="1.10.1760.20">
    <property type="match status" value="1"/>
</dbReference>
<feature type="transmembrane region" description="Helical" evidence="1">
    <location>
        <begin position="144"/>
        <end position="162"/>
    </location>
</feature>
<sequence>MTDFLGPPPRAVRIALQPALVLGVASVLGLAMFCWPLFAHPAPSAAAHTADAPFVFMATLPVLILVVLAELSRGGIDAKALALLGVLSAVNAGLRPLGAGTGGIELVFFLLVLAGRVFGPGFGFVLGSTSLFTSALLTAGVGPWLPFQMLASSLIGLGAGLLPRKPRGKAEIALLVGYGVFAAYFFGLLMSLWSWPFLAGTSAQLGFVPGAPLLDNLHRFAVFTVLTSTLGWDTGRAITNAVAIVLLGPAVLAVLRRAARRAAFDAPAVFDRSPGQPYE</sequence>
<proteinExistence type="predicted"/>
<organism evidence="2 3">
    <name type="scientific">Amycolatopsis mongoliensis</name>
    <dbReference type="NCBI Taxonomy" id="715475"/>
    <lineage>
        <taxon>Bacteria</taxon>
        <taxon>Bacillati</taxon>
        <taxon>Actinomycetota</taxon>
        <taxon>Actinomycetes</taxon>
        <taxon>Pseudonocardiales</taxon>
        <taxon>Pseudonocardiaceae</taxon>
        <taxon>Amycolatopsis</taxon>
    </lineage>
</organism>
<dbReference type="GO" id="GO:0022857">
    <property type="term" value="F:transmembrane transporter activity"/>
    <property type="evidence" value="ECO:0007669"/>
    <property type="project" value="InterPro"/>
</dbReference>
<gene>
    <name evidence="2" type="ORF">QRX60_13380</name>
</gene>
<reference evidence="2 3" key="1">
    <citation type="submission" date="2023-06" db="EMBL/GenBank/DDBJ databases">
        <authorList>
            <person name="Oyuntsetseg B."/>
            <person name="Kim S.B."/>
        </authorList>
    </citation>
    <scope>NUCLEOTIDE SEQUENCE [LARGE SCALE GENOMIC DNA]</scope>
    <source>
        <strain evidence="2 3">4-36</strain>
    </source>
</reference>
<evidence type="ECO:0000256" key="1">
    <source>
        <dbReference type="SAM" id="Phobius"/>
    </source>
</evidence>
<feature type="transmembrane region" description="Helical" evidence="1">
    <location>
        <begin position="106"/>
        <end position="132"/>
    </location>
</feature>
<accession>A0A9Y2JU79</accession>
<evidence type="ECO:0000313" key="3">
    <source>
        <dbReference type="Proteomes" id="UP001239397"/>
    </source>
</evidence>
<feature type="transmembrane region" description="Helical" evidence="1">
    <location>
        <begin position="174"/>
        <end position="195"/>
    </location>
</feature>
<feature type="transmembrane region" description="Helical" evidence="1">
    <location>
        <begin position="237"/>
        <end position="255"/>
    </location>
</feature>
<dbReference type="PIRSF" id="PIRSF037395">
    <property type="entry name" value="UCP037395_ABCper"/>
    <property type="match status" value="1"/>
</dbReference>